<dbReference type="GO" id="GO:0015938">
    <property type="term" value="P:coenzyme A catabolic process"/>
    <property type="evidence" value="ECO:0007669"/>
    <property type="project" value="TreeGrafter"/>
</dbReference>
<reference evidence="2 3" key="1">
    <citation type="journal article" date="2011" name="J. Gen. Appl. Microbiol.">
        <title>Draft genome sequencing of the enigmatic basidiomycete Mixia osmundae.</title>
        <authorList>
            <person name="Nishida H."/>
            <person name="Nagatsuka Y."/>
            <person name="Sugiyama J."/>
        </authorList>
    </citation>
    <scope>NUCLEOTIDE SEQUENCE [LARGE SCALE GENOMIC DNA]</scope>
    <source>
        <strain evidence="3">CBS 9802 / IAM 14324 / JCM 22182 / KY 12970</strain>
    </source>
</reference>
<protein>
    <recommendedName>
        <fullName evidence="1">Nudix hydrolase domain-containing protein</fullName>
    </recommendedName>
</protein>
<evidence type="ECO:0000259" key="1">
    <source>
        <dbReference type="PROSITE" id="PS51462"/>
    </source>
</evidence>
<evidence type="ECO:0000313" key="3">
    <source>
        <dbReference type="Proteomes" id="UP000009131"/>
    </source>
</evidence>
<reference evidence="2 3" key="2">
    <citation type="journal article" date="2012" name="Open Biol.">
        <title>Characteristics of nucleosomes and linker DNA regions on the genome of the basidiomycete Mixia osmundae revealed by mono- and dinucleosome mapping.</title>
        <authorList>
            <person name="Nishida H."/>
            <person name="Kondo S."/>
            <person name="Matsumoto T."/>
            <person name="Suzuki Y."/>
            <person name="Yoshikawa H."/>
            <person name="Taylor T.D."/>
            <person name="Sugiyama J."/>
        </authorList>
    </citation>
    <scope>NUCLEOTIDE SEQUENCE [LARGE SCALE GENOMIC DNA]</scope>
    <source>
        <strain evidence="3">CBS 9802 / IAM 14324 / JCM 22182 / KY 12970</strain>
    </source>
</reference>
<comment type="caution">
    <text evidence="2">The sequence shown here is derived from an EMBL/GenBank/DDBJ whole genome shotgun (WGS) entry which is preliminary data.</text>
</comment>
<dbReference type="PANTHER" id="PTHR12992">
    <property type="entry name" value="NUDIX HYDROLASE"/>
    <property type="match status" value="1"/>
</dbReference>
<proteinExistence type="predicted"/>
<dbReference type="EMBL" id="BABT02000062">
    <property type="protein sequence ID" value="GAA95692.1"/>
    <property type="molecule type" value="Genomic_DNA"/>
</dbReference>
<dbReference type="eggNOG" id="KOG3069">
    <property type="taxonomic scope" value="Eukaryota"/>
</dbReference>
<dbReference type="GO" id="GO:0010945">
    <property type="term" value="F:coenzyme A diphosphatase activity"/>
    <property type="evidence" value="ECO:0007669"/>
    <property type="project" value="InterPro"/>
</dbReference>
<accession>G7DYN2</accession>
<dbReference type="Pfam" id="PF00293">
    <property type="entry name" value="NUDIX"/>
    <property type="match status" value="1"/>
</dbReference>
<dbReference type="RefSeq" id="XP_014570176.1">
    <property type="nucleotide sequence ID" value="XM_014714690.1"/>
</dbReference>
<dbReference type="PROSITE" id="PS51462">
    <property type="entry name" value="NUDIX"/>
    <property type="match status" value="1"/>
</dbReference>
<evidence type="ECO:0000313" key="2">
    <source>
        <dbReference type="EMBL" id="GAA95692.1"/>
    </source>
</evidence>
<dbReference type="OMA" id="DNHRCEE"/>
<dbReference type="InterPro" id="IPR045121">
    <property type="entry name" value="CoAse"/>
</dbReference>
<organism evidence="2 3">
    <name type="scientific">Mixia osmundae (strain CBS 9802 / IAM 14324 / JCM 22182 / KY 12970)</name>
    <dbReference type="NCBI Taxonomy" id="764103"/>
    <lineage>
        <taxon>Eukaryota</taxon>
        <taxon>Fungi</taxon>
        <taxon>Dikarya</taxon>
        <taxon>Basidiomycota</taxon>
        <taxon>Pucciniomycotina</taxon>
        <taxon>Mixiomycetes</taxon>
        <taxon>Mixiales</taxon>
        <taxon>Mixiaceae</taxon>
        <taxon>Mixia</taxon>
    </lineage>
</organism>
<dbReference type="InterPro" id="IPR015797">
    <property type="entry name" value="NUDIX_hydrolase-like_dom_sf"/>
</dbReference>
<dbReference type="Gene3D" id="3.90.79.10">
    <property type="entry name" value="Nucleoside Triphosphate Pyrophosphohydrolase"/>
    <property type="match status" value="1"/>
</dbReference>
<gene>
    <name evidence="2" type="primary">Mo02349</name>
    <name evidence="2" type="ORF">E5Q_02349</name>
</gene>
<dbReference type="STRING" id="764103.G7DYN2"/>
<feature type="domain" description="Nudix hydrolase" evidence="1">
    <location>
        <begin position="40"/>
        <end position="185"/>
    </location>
</feature>
<name>G7DYN2_MIXOS</name>
<dbReference type="PANTHER" id="PTHR12992:SF45">
    <property type="entry name" value="NUDIX HYDROLASE DOMAIN-CONTAINING PROTEIN"/>
    <property type="match status" value="1"/>
</dbReference>
<dbReference type="AlphaFoldDB" id="G7DYN2"/>
<dbReference type="SUPFAM" id="SSF55811">
    <property type="entry name" value="Nudix"/>
    <property type="match status" value="1"/>
</dbReference>
<dbReference type="OrthoDB" id="10260614at2759"/>
<dbReference type="InParanoid" id="G7DYN2"/>
<dbReference type="Proteomes" id="UP000009131">
    <property type="component" value="Unassembled WGS sequence"/>
</dbReference>
<dbReference type="HOGENOM" id="CLU_040940_2_1_1"/>
<sequence>MGDALLGFLSQYELSSQPVQCLHRLAALGHSIDHVDLPRRKVAAVAVLLYADQEDELSVVLTTRAKTLRSHPGETALPGGRQDPEDASIQVTALREANEEVALPFDPERMLALATLPAFVSRNLLFVKPVVYLIDAALVALLKPNPGEVDAIFSCKLAAFLGNDKEAGDAIQLEHSHNDMIWLLDRPFRLHAFRHTSLPSAVTGLTADILIATALCAYDAKSTTFEQRPAGQPDWPEMVEAVLAGLAGAGNDQRTRMT</sequence>
<dbReference type="CDD" id="cd03426">
    <property type="entry name" value="NUDIX_CoAse_Nudt7"/>
    <property type="match status" value="1"/>
</dbReference>
<keyword evidence="3" id="KW-1185">Reference proteome</keyword>
<dbReference type="InterPro" id="IPR000086">
    <property type="entry name" value="NUDIX_hydrolase_dom"/>
</dbReference>